<dbReference type="SUPFAM" id="SSF160631">
    <property type="entry name" value="SMI1/KNR4-like"/>
    <property type="match status" value="1"/>
</dbReference>
<accession>A0A9W6Q1K5</accession>
<dbReference type="InterPro" id="IPR037883">
    <property type="entry name" value="Knr4/Smi1-like_sf"/>
</dbReference>
<dbReference type="Pfam" id="PF09346">
    <property type="entry name" value="SMI1_KNR4"/>
    <property type="match status" value="1"/>
</dbReference>
<organism evidence="2 3">
    <name type="scientific">Kitasatospora phosalacinea</name>
    <dbReference type="NCBI Taxonomy" id="2065"/>
    <lineage>
        <taxon>Bacteria</taxon>
        <taxon>Bacillati</taxon>
        <taxon>Actinomycetota</taxon>
        <taxon>Actinomycetes</taxon>
        <taxon>Kitasatosporales</taxon>
        <taxon>Streptomycetaceae</taxon>
        <taxon>Kitasatospora</taxon>
    </lineage>
</organism>
<dbReference type="InterPro" id="IPR018958">
    <property type="entry name" value="Knr4/Smi1-like_dom"/>
</dbReference>
<gene>
    <name evidence="2" type="ORF">Kpho02_05740</name>
</gene>
<name>A0A9W6Q1K5_9ACTN</name>
<evidence type="ECO:0000313" key="3">
    <source>
        <dbReference type="Proteomes" id="UP001165041"/>
    </source>
</evidence>
<proteinExistence type="predicted"/>
<dbReference type="RefSeq" id="WP_285733066.1">
    <property type="nucleotide sequence ID" value="NZ_BSSA01000001.1"/>
</dbReference>
<reference evidence="2" key="1">
    <citation type="submission" date="2023-02" db="EMBL/GenBank/DDBJ databases">
        <title>Kitasatospora phosalacinea NBRC 14627.</title>
        <authorList>
            <person name="Ichikawa N."/>
            <person name="Sato H."/>
            <person name="Tonouchi N."/>
        </authorList>
    </citation>
    <scope>NUCLEOTIDE SEQUENCE</scope>
    <source>
        <strain evidence="2">NBRC 14627</strain>
    </source>
</reference>
<sequence length="203" mass="23011">MRDYLAEVFAMLGPGEQRFASPGAWTELEAEIGVEFPEDYKAVVDAYAPVQINGHLYLSHPATERWNLGKNIRETSQAWAALDWDQEDWLEPEENIRAVLDLREVRFGVKDGLIPITSTDRGEYVFLAPLPEGTGHRICAVEHDGSWYEYRMGFSEWLYRYLVGEDMVGPNSSAFYPGPVLLEPLPMSPDDRPAPVYGPERGM</sequence>
<dbReference type="Gene3D" id="3.40.1580.10">
    <property type="entry name" value="SMI1/KNR4-like"/>
    <property type="match status" value="1"/>
</dbReference>
<evidence type="ECO:0000313" key="2">
    <source>
        <dbReference type="EMBL" id="GLW68275.1"/>
    </source>
</evidence>
<dbReference type="EMBL" id="BSSA01000001">
    <property type="protein sequence ID" value="GLW68275.1"/>
    <property type="molecule type" value="Genomic_DNA"/>
</dbReference>
<evidence type="ECO:0000259" key="1">
    <source>
        <dbReference type="Pfam" id="PF09346"/>
    </source>
</evidence>
<feature type="domain" description="Knr4/Smi1-like" evidence="1">
    <location>
        <begin position="20"/>
        <end position="159"/>
    </location>
</feature>
<dbReference type="Proteomes" id="UP001165041">
    <property type="component" value="Unassembled WGS sequence"/>
</dbReference>
<dbReference type="AlphaFoldDB" id="A0A9W6Q1K5"/>
<protein>
    <recommendedName>
        <fullName evidence="1">Knr4/Smi1-like domain-containing protein</fullName>
    </recommendedName>
</protein>
<comment type="caution">
    <text evidence="2">The sequence shown here is derived from an EMBL/GenBank/DDBJ whole genome shotgun (WGS) entry which is preliminary data.</text>
</comment>